<gene>
    <name evidence="1" type="ORF">BDFB_003838</name>
</gene>
<dbReference type="EMBL" id="QDEB01103218">
    <property type="protein sequence ID" value="RZC27683.1"/>
    <property type="molecule type" value="Genomic_DNA"/>
</dbReference>
<organism evidence="1 2">
    <name type="scientific">Asbolus verrucosus</name>
    <name type="common">Desert ironclad beetle</name>
    <dbReference type="NCBI Taxonomy" id="1661398"/>
    <lineage>
        <taxon>Eukaryota</taxon>
        <taxon>Metazoa</taxon>
        <taxon>Ecdysozoa</taxon>
        <taxon>Arthropoda</taxon>
        <taxon>Hexapoda</taxon>
        <taxon>Insecta</taxon>
        <taxon>Pterygota</taxon>
        <taxon>Neoptera</taxon>
        <taxon>Endopterygota</taxon>
        <taxon>Coleoptera</taxon>
        <taxon>Polyphaga</taxon>
        <taxon>Cucujiformia</taxon>
        <taxon>Tenebrionidae</taxon>
        <taxon>Pimeliinae</taxon>
        <taxon>Asbolus</taxon>
    </lineage>
</organism>
<dbReference type="AlphaFoldDB" id="A0A482VFV5"/>
<reference evidence="1 2" key="1">
    <citation type="submission" date="2017-03" db="EMBL/GenBank/DDBJ databases">
        <title>Genome of the blue death feigning beetle - Asbolus verrucosus.</title>
        <authorList>
            <person name="Rider S.D."/>
        </authorList>
    </citation>
    <scope>NUCLEOTIDE SEQUENCE [LARGE SCALE GENOMIC DNA]</scope>
    <source>
        <strain evidence="1">Butters</strain>
        <tissue evidence="1">Head and leg muscle</tissue>
    </source>
</reference>
<sequence length="63" mass="7397">MASLWAGSDVDLSVLHQCRIADRLEFRLACLHKQKIADSDTKLVYEGENHKFRQRRRRSGTWP</sequence>
<keyword evidence="2" id="KW-1185">Reference proteome</keyword>
<protein>
    <submittedName>
        <fullName evidence="1">Uncharacterized protein</fullName>
    </submittedName>
</protein>
<evidence type="ECO:0000313" key="2">
    <source>
        <dbReference type="Proteomes" id="UP000292052"/>
    </source>
</evidence>
<proteinExistence type="predicted"/>
<dbReference type="Proteomes" id="UP000292052">
    <property type="component" value="Unassembled WGS sequence"/>
</dbReference>
<comment type="caution">
    <text evidence="1">The sequence shown here is derived from an EMBL/GenBank/DDBJ whole genome shotgun (WGS) entry which is preliminary data.</text>
</comment>
<accession>A0A482VFV5</accession>
<name>A0A482VFV5_ASBVE</name>
<dbReference type="OrthoDB" id="6763155at2759"/>
<evidence type="ECO:0000313" key="1">
    <source>
        <dbReference type="EMBL" id="RZC27683.1"/>
    </source>
</evidence>